<dbReference type="RefSeq" id="WP_256604278.1">
    <property type="nucleotide sequence ID" value="NZ_UAUU01000011.1"/>
</dbReference>
<reference evidence="1 2" key="1">
    <citation type="submission" date="2018-06" db="EMBL/GenBank/DDBJ databases">
        <authorList>
            <consortium name="Pathogen Informatics"/>
            <person name="Doyle S."/>
        </authorList>
    </citation>
    <scope>NUCLEOTIDE SEQUENCE [LARGE SCALE GENOMIC DNA]</scope>
    <source>
        <strain evidence="1 2">NCTC11343</strain>
    </source>
</reference>
<evidence type="ECO:0000313" key="1">
    <source>
        <dbReference type="EMBL" id="SPZ91954.1"/>
    </source>
</evidence>
<proteinExistence type="predicted"/>
<sequence>MPKVTLQQHDTKTNAVDIANYIDDFAYDTWLNVSIPVNKFGGIALGKSVSALILEQNGTALQTNQLFIDQI</sequence>
<dbReference type="AlphaFoldDB" id="A0A2X2JDZ8"/>
<protein>
    <submittedName>
        <fullName evidence="1">Uncharacterized protein</fullName>
    </submittedName>
</protein>
<name>A0A2X2JDZ8_SPHMU</name>
<accession>A0A2X2JDZ8</accession>
<gene>
    <name evidence="1" type="ORF">NCTC11343_04001</name>
</gene>
<evidence type="ECO:0000313" key="2">
    <source>
        <dbReference type="Proteomes" id="UP000251241"/>
    </source>
</evidence>
<dbReference type="EMBL" id="UAUU01000011">
    <property type="protein sequence ID" value="SPZ91954.1"/>
    <property type="molecule type" value="Genomic_DNA"/>
</dbReference>
<organism evidence="1 2">
    <name type="scientific">Sphingobacterium multivorum</name>
    <dbReference type="NCBI Taxonomy" id="28454"/>
    <lineage>
        <taxon>Bacteria</taxon>
        <taxon>Pseudomonadati</taxon>
        <taxon>Bacteroidota</taxon>
        <taxon>Sphingobacteriia</taxon>
        <taxon>Sphingobacteriales</taxon>
        <taxon>Sphingobacteriaceae</taxon>
        <taxon>Sphingobacterium</taxon>
    </lineage>
</organism>
<dbReference type="Proteomes" id="UP000251241">
    <property type="component" value="Unassembled WGS sequence"/>
</dbReference>